<dbReference type="PROSITE" id="PS51146">
    <property type="entry name" value="KAIC"/>
    <property type="match status" value="1"/>
</dbReference>
<dbReference type="Gene3D" id="3.40.50.300">
    <property type="entry name" value="P-loop containing nucleotide triphosphate hydrolases"/>
    <property type="match status" value="1"/>
</dbReference>
<dbReference type="PANTHER" id="PTHR43637">
    <property type="entry name" value="UPF0273 PROTEIN TM_0370"/>
    <property type="match status" value="1"/>
</dbReference>
<evidence type="ECO:0000256" key="1">
    <source>
        <dbReference type="ARBA" id="ARBA00022741"/>
    </source>
</evidence>
<dbReference type="Proteomes" id="UP000244066">
    <property type="component" value="Unassembled WGS sequence"/>
</dbReference>
<evidence type="ECO:0000313" key="4">
    <source>
        <dbReference type="EMBL" id="PUA33046.1"/>
    </source>
</evidence>
<dbReference type="EMBL" id="NDWU01000005">
    <property type="protein sequence ID" value="PUA33046.1"/>
    <property type="molecule type" value="Genomic_DNA"/>
</dbReference>
<evidence type="ECO:0000256" key="2">
    <source>
        <dbReference type="ARBA" id="ARBA00022840"/>
    </source>
</evidence>
<comment type="caution">
    <text evidence="4">The sequence shown here is derived from an EMBL/GenBank/DDBJ whole genome shotgun (WGS) entry which is preliminary data.</text>
</comment>
<reference evidence="4 5" key="1">
    <citation type="submission" date="2017-04" db="EMBL/GenBank/DDBJ databases">
        <title>Draft Aigarchaeota genome from a New Zealand hot spring.</title>
        <authorList>
            <person name="Reysenbach A.-L."/>
            <person name="Donaho J.A."/>
            <person name="Gerhart J."/>
            <person name="Kelley J.F."/>
            <person name="Kouba K."/>
            <person name="Podar M."/>
            <person name="Stott M."/>
        </authorList>
    </citation>
    <scope>NUCLEOTIDE SEQUENCE [LARGE SCALE GENOMIC DNA]</scope>
    <source>
        <strain evidence="4">NZ13_MG1</strain>
    </source>
</reference>
<keyword evidence="1" id="KW-0547">Nucleotide-binding</keyword>
<sequence length="258" mass="28624">MGPRFHTGDGMGMLEYTPTGIDGIDAMLEGRGIPSGYVVLVLGSPGCGKTTLGVQFLYNGVVKFNENGILVLLEEDPGMVKSNMLRFGWNLDKLEEEGRIAIVDASPIRFITKGIKLGETTIGSKEFRVISLIERIKAESERLKAKRLVVDSLSTFTLQYPRAAERREAILNLIQGIASTGCTTLLISELARSTIERKYQIEEYLAHGVMLLQRLIRADGVVHVFMIEKMRGVNHDVQPRPFKITQNGIVVFPSEVVF</sequence>
<feature type="domain" description="KaiC" evidence="3">
    <location>
        <begin position="15"/>
        <end position="258"/>
    </location>
</feature>
<dbReference type="GO" id="GO:0005524">
    <property type="term" value="F:ATP binding"/>
    <property type="evidence" value="ECO:0007669"/>
    <property type="project" value="UniProtKB-KW"/>
</dbReference>
<keyword evidence="2" id="KW-0067">ATP-binding</keyword>
<protein>
    <recommendedName>
        <fullName evidence="3">KaiC domain-containing protein</fullName>
    </recommendedName>
</protein>
<evidence type="ECO:0000313" key="5">
    <source>
        <dbReference type="Proteomes" id="UP000244066"/>
    </source>
</evidence>
<dbReference type="InterPro" id="IPR010624">
    <property type="entry name" value="KaiC_dom"/>
</dbReference>
<dbReference type="AlphaFoldDB" id="A0A2R7Y689"/>
<dbReference type="PANTHER" id="PTHR43637:SF1">
    <property type="entry name" value="UPF0273 PROTEIN TM_0370"/>
    <property type="match status" value="1"/>
</dbReference>
<dbReference type="InterPro" id="IPR027417">
    <property type="entry name" value="P-loop_NTPase"/>
</dbReference>
<gene>
    <name evidence="4" type="ORF">B9J98_02975</name>
</gene>
<evidence type="ECO:0000259" key="3">
    <source>
        <dbReference type="PROSITE" id="PS51146"/>
    </source>
</evidence>
<accession>A0A2R7Y689</accession>
<proteinExistence type="predicted"/>
<organism evidence="4 5">
    <name type="scientific">Candidatus Terraquivivens tikiterensis</name>
    <dbReference type="NCBI Taxonomy" id="1980982"/>
    <lineage>
        <taxon>Archaea</taxon>
        <taxon>Nitrososphaerota</taxon>
        <taxon>Candidatus Wolframiiraptoraceae</taxon>
        <taxon>Candidatus Terraquivivens</taxon>
    </lineage>
</organism>
<dbReference type="InterPro" id="IPR014774">
    <property type="entry name" value="KaiC-like_dom"/>
</dbReference>
<name>A0A2R7Y689_9ARCH</name>
<dbReference type="SUPFAM" id="SSF52540">
    <property type="entry name" value="P-loop containing nucleoside triphosphate hydrolases"/>
    <property type="match status" value="1"/>
</dbReference>
<dbReference type="Pfam" id="PF06745">
    <property type="entry name" value="ATPase"/>
    <property type="match status" value="1"/>
</dbReference>